<protein>
    <submittedName>
        <fullName evidence="6">TetR family transcriptional regulator</fullName>
    </submittedName>
</protein>
<feature type="domain" description="HTH tetR-type" evidence="5">
    <location>
        <begin position="17"/>
        <end position="76"/>
    </location>
</feature>
<organism evidence="6 7">
    <name type="scientific">Photobacterium frigidiphilum</name>
    <dbReference type="NCBI Taxonomy" id="264736"/>
    <lineage>
        <taxon>Bacteria</taxon>
        <taxon>Pseudomonadati</taxon>
        <taxon>Pseudomonadota</taxon>
        <taxon>Gammaproteobacteria</taxon>
        <taxon>Vibrionales</taxon>
        <taxon>Vibrionaceae</taxon>
        <taxon>Photobacterium</taxon>
    </lineage>
</organism>
<evidence type="ECO:0000256" key="4">
    <source>
        <dbReference type="PROSITE-ProRule" id="PRU00335"/>
    </source>
</evidence>
<reference evidence="6 7" key="1">
    <citation type="submission" date="2018-01" db="EMBL/GenBank/DDBJ databases">
        <title>Whole genome sequencing of Histamine producing bacteria.</title>
        <authorList>
            <person name="Butler K."/>
        </authorList>
    </citation>
    <scope>NUCLEOTIDE SEQUENCE [LARGE SCALE GENOMIC DNA]</scope>
    <source>
        <strain evidence="6 7">JCM 12947</strain>
    </source>
</reference>
<keyword evidence="7" id="KW-1185">Reference proteome</keyword>
<dbReference type="Pfam" id="PF02909">
    <property type="entry name" value="TetR_C_1"/>
    <property type="match status" value="1"/>
</dbReference>
<dbReference type="InterPro" id="IPR001647">
    <property type="entry name" value="HTH_TetR"/>
</dbReference>
<dbReference type="SUPFAM" id="SSF48498">
    <property type="entry name" value="Tetracyclin repressor-like, C-terminal domain"/>
    <property type="match status" value="1"/>
</dbReference>
<name>A0A2T3J902_9GAMM</name>
<dbReference type="InterPro" id="IPR009057">
    <property type="entry name" value="Homeodomain-like_sf"/>
</dbReference>
<evidence type="ECO:0000256" key="3">
    <source>
        <dbReference type="ARBA" id="ARBA00023163"/>
    </source>
</evidence>
<feature type="DNA-binding region" description="H-T-H motif" evidence="4">
    <location>
        <begin position="39"/>
        <end position="58"/>
    </location>
</feature>
<dbReference type="PROSITE" id="PS50977">
    <property type="entry name" value="HTH_TETR_2"/>
    <property type="match status" value="1"/>
</dbReference>
<dbReference type="Proteomes" id="UP000240987">
    <property type="component" value="Unassembled WGS sequence"/>
</dbReference>
<evidence type="ECO:0000313" key="7">
    <source>
        <dbReference type="Proteomes" id="UP000240987"/>
    </source>
</evidence>
<keyword evidence="1" id="KW-0805">Transcription regulation</keyword>
<dbReference type="Pfam" id="PF00440">
    <property type="entry name" value="TetR_N"/>
    <property type="match status" value="1"/>
</dbReference>
<dbReference type="Gene3D" id="1.10.357.10">
    <property type="entry name" value="Tetracycline Repressor, domain 2"/>
    <property type="match status" value="1"/>
</dbReference>
<dbReference type="GO" id="GO:0045892">
    <property type="term" value="P:negative regulation of DNA-templated transcription"/>
    <property type="evidence" value="ECO:0007669"/>
    <property type="project" value="InterPro"/>
</dbReference>
<dbReference type="EMBL" id="PYMJ01000032">
    <property type="protein sequence ID" value="PSU45301.1"/>
    <property type="molecule type" value="Genomic_DNA"/>
</dbReference>
<sequence>MSVKEKKRGRPSGTSGQLSADKIIVAAKSLMKDDAKIPSIRKLAGSLDVDAMAIYHYFANKNALLEAVTVSLIEAIYEPKGSEAWQTELTTLCNSYLSLLQAHPGLLQTFLGMTSTGPANVFVDRFYMAIAALNLTPEQVKDALDLLVDYLHGFALSLECSGAASGLTIVHAEGPLRFYIYALEKQSV</sequence>
<keyword evidence="2 4" id="KW-0238">DNA-binding</keyword>
<comment type="caution">
    <text evidence="6">The sequence shown here is derived from an EMBL/GenBank/DDBJ whole genome shotgun (WGS) entry which is preliminary data.</text>
</comment>
<keyword evidence="3" id="KW-0804">Transcription</keyword>
<dbReference type="SUPFAM" id="SSF46689">
    <property type="entry name" value="Homeodomain-like"/>
    <property type="match status" value="1"/>
</dbReference>
<dbReference type="InterPro" id="IPR036271">
    <property type="entry name" value="Tet_transcr_reg_TetR-rel_C_sf"/>
</dbReference>
<accession>A0A2T3J902</accession>
<dbReference type="RefSeq" id="WP_107244837.1">
    <property type="nucleotide sequence ID" value="NZ_PYMJ01000032.1"/>
</dbReference>
<gene>
    <name evidence="6" type="ORF">C9J12_22960</name>
</gene>
<dbReference type="AlphaFoldDB" id="A0A2T3J902"/>
<evidence type="ECO:0000313" key="6">
    <source>
        <dbReference type="EMBL" id="PSU45301.1"/>
    </source>
</evidence>
<proteinExistence type="predicted"/>
<dbReference type="InterPro" id="IPR004111">
    <property type="entry name" value="Repressor_TetR_C"/>
</dbReference>
<dbReference type="GO" id="GO:0003677">
    <property type="term" value="F:DNA binding"/>
    <property type="evidence" value="ECO:0007669"/>
    <property type="project" value="UniProtKB-UniRule"/>
</dbReference>
<evidence type="ECO:0000256" key="1">
    <source>
        <dbReference type="ARBA" id="ARBA00023015"/>
    </source>
</evidence>
<dbReference type="OrthoDB" id="329481at2"/>
<evidence type="ECO:0000256" key="2">
    <source>
        <dbReference type="ARBA" id="ARBA00023125"/>
    </source>
</evidence>
<evidence type="ECO:0000259" key="5">
    <source>
        <dbReference type="PROSITE" id="PS50977"/>
    </source>
</evidence>